<dbReference type="InterPro" id="IPR002645">
    <property type="entry name" value="STAS_dom"/>
</dbReference>
<evidence type="ECO:0000259" key="4">
    <source>
        <dbReference type="PROSITE" id="PS50801"/>
    </source>
</evidence>
<feature type="domain" description="STAS" evidence="4">
    <location>
        <begin position="25"/>
        <end position="133"/>
    </location>
</feature>
<dbReference type="EMBL" id="CP029193">
    <property type="protein sequence ID" value="QES25467.1"/>
    <property type="molecule type" value="Genomic_DNA"/>
</dbReference>
<dbReference type="SUPFAM" id="SSF52091">
    <property type="entry name" value="SpoIIaa-like"/>
    <property type="match status" value="1"/>
</dbReference>
<dbReference type="Proteomes" id="UP000323046">
    <property type="component" value="Chromosome"/>
</dbReference>
<accession>A0A5P2B622</accession>
<dbReference type="CDD" id="cd07043">
    <property type="entry name" value="STAS_anti-anti-sigma_factors"/>
    <property type="match status" value="1"/>
</dbReference>
<evidence type="ECO:0000256" key="1">
    <source>
        <dbReference type="ARBA" id="ARBA00009013"/>
    </source>
</evidence>
<dbReference type="Pfam" id="PF01740">
    <property type="entry name" value="STAS"/>
    <property type="match status" value="1"/>
</dbReference>
<dbReference type="Gene3D" id="3.30.750.24">
    <property type="entry name" value="STAS domain"/>
    <property type="match status" value="1"/>
</dbReference>
<evidence type="ECO:0000256" key="3">
    <source>
        <dbReference type="SAM" id="MobiDB-lite"/>
    </source>
</evidence>
<dbReference type="GO" id="GO:0043856">
    <property type="term" value="F:anti-sigma factor antagonist activity"/>
    <property type="evidence" value="ECO:0007669"/>
    <property type="project" value="InterPro"/>
</dbReference>
<evidence type="ECO:0000313" key="5">
    <source>
        <dbReference type="EMBL" id="QES25467.1"/>
    </source>
</evidence>
<gene>
    <name evidence="5" type="ORF">DEJ47_02420</name>
</gene>
<dbReference type="PANTHER" id="PTHR33495">
    <property type="entry name" value="ANTI-SIGMA FACTOR ANTAGONIST TM_1081-RELATED-RELATED"/>
    <property type="match status" value="1"/>
</dbReference>
<proteinExistence type="inferred from homology"/>
<dbReference type="RefSeq" id="WP_150164461.1">
    <property type="nucleotide sequence ID" value="NZ_CP029193.1"/>
</dbReference>
<dbReference type="PROSITE" id="PS50801">
    <property type="entry name" value="STAS"/>
    <property type="match status" value="1"/>
</dbReference>
<reference evidence="5 6" key="1">
    <citation type="submission" date="2018-05" db="EMBL/GenBank/DDBJ databases">
        <title>Streptomyces venezuelae.</title>
        <authorList>
            <person name="Kim W."/>
            <person name="Lee N."/>
            <person name="Cho B.-K."/>
        </authorList>
    </citation>
    <scope>NUCLEOTIDE SEQUENCE [LARGE SCALE GENOMIC DNA]</scope>
    <source>
        <strain evidence="5 6">ATCC 14583</strain>
    </source>
</reference>
<comment type="similarity">
    <text evidence="1 2">Belongs to the anti-sigma-factor antagonist family.</text>
</comment>
<evidence type="ECO:0000256" key="2">
    <source>
        <dbReference type="RuleBase" id="RU003749"/>
    </source>
</evidence>
<organism evidence="5 6">
    <name type="scientific">Streptomyces venezuelae</name>
    <dbReference type="NCBI Taxonomy" id="54571"/>
    <lineage>
        <taxon>Bacteria</taxon>
        <taxon>Bacillati</taxon>
        <taxon>Actinomycetota</taxon>
        <taxon>Actinomycetes</taxon>
        <taxon>Kitasatosporales</taxon>
        <taxon>Streptomycetaceae</taxon>
        <taxon>Streptomyces</taxon>
    </lineage>
</organism>
<feature type="region of interest" description="Disordered" evidence="3">
    <location>
        <begin position="1"/>
        <end position="23"/>
    </location>
</feature>
<sequence length="133" mass="14539">MADTPNPRRHGRQNPQTRQTGHGRLSVVRSAVDGVRIVALHGEIDHAVKDEFSQALIPEDGAPPPRTVVDLSDVTFMDSSGINVFITAYHTVKHAQGWLRIAAPRESVLRVIQLIGLDAVIPCHPTLEQARTA</sequence>
<dbReference type="InterPro" id="IPR003658">
    <property type="entry name" value="Anti-sigma_ant"/>
</dbReference>
<dbReference type="NCBIfam" id="TIGR00377">
    <property type="entry name" value="ant_ant_sig"/>
    <property type="match status" value="1"/>
</dbReference>
<dbReference type="PANTHER" id="PTHR33495:SF2">
    <property type="entry name" value="ANTI-SIGMA FACTOR ANTAGONIST TM_1081-RELATED"/>
    <property type="match status" value="1"/>
</dbReference>
<dbReference type="AlphaFoldDB" id="A0A5P2B622"/>
<name>A0A5P2B622_STRVZ</name>
<protein>
    <recommendedName>
        <fullName evidence="2">Anti-sigma factor antagonist</fullName>
    </recommendedName>
</protein>
<dbReference type="OrthoDB" id="4827422at2"/>
<evidence type="ECO:0000313" key="6">
    <source>
        <dbReference type="Proteomes" id="UP000323046"/>
    </source>
</evidence>
<keyword evidence="6" id="KW-1185">Reference proteome</keyword>
<dbReference type="InterPro" id="IPR036513">
    <property type="entry name" value="STAS_dom_sf"/>
</dbReference>